<sequence>MTALISLCVMIVAIYILSVITDEFFITSLDRIAVRWKMPPSVAGASLMAVGSSAPELSIALFSLFREGGAHSDVGIGTIVGSAVFNILVITGVSAIIREARITLPAVVRDTVFYLGSILVLMIVFWDGTITAQECLIFLSLYLMYLAFLFFIPMGTEPEAAPDEADDDESDETEKSQAGGNPDGGGRLRQINTAIVRAVSRLTGDAEVTYMRTFGVSILFIIGLSWILVDTAVIFADAVGIPPLVVALTLLAGGTSAPDLISSVVVARQGRGSMAVANAIGSNIFDILVGLGLPWLLAILFMGKTAIEVGTGDLMLSVLILMSTVVVLFVFLYTDRLLSKKEGWGLVGLYGLYVIWTVLAG</sequence>
<evidence type="ECO:0000313" key="9">
    <source>
        <dbReference type="Proteomes" id="UP000288096"/>
    </source>
</evidence>
<dbReference type="PANTHER" id="PTHR10846">
    <property type="entry name" value="SODIUM/POTASSIUM/CALCIUM EXCHANGER"/>
    <property type="match status" value="1"/>
</dbReference>
<dbReference type="RefSeq" id="WP_124329262.1">
    <property type="nucleotide sequence ID" value="NZ_BEXT01000001.1"/>
</dbReference>
<feature type="transmembrane region" description="Helical" evidence="6">
    <location>
        <begin position="74"/>
        <end position="97"/>
    </location>
</feature>
<keyword evidence="9" id="KW-1185">Reference proteome</keyword>
<dbReference type="AlphaFoldDB" id="A0A401FYK7"/>
<dbReference type="InterPro" id="IPR044880">
    <property type="entry name" value="NCX_ion-bd_dom_sf"/>
</dbReference>
<dbReference type="OrthoDB" id="9794225at2"/>
<proteinExistence type="predicted"/>
<feature type="transmembrane region" description="Helical" evidence="6">
    <location>
        <begin position="135"/>
        <end position="154"/>
    </location>
</feature>
<feature type="transmembrane region" description="Helical" evidence="6">
    <location>
        <begin position="314"/>
        <end position="332"/>
    </location>
</feature>
<evidence type="ECO:0000259" key="7">
    <source>
        <dbReference type="Pfam" id="PF01699"/>
    </source>
</evidence>
<dbReference type="GO" id="GO:0005262">
    <property type="term" value="F:calcium channel activity"/>
    <property type="evidence" value="ECO:0007669"/>
    <property type="project" value="TreeGrafter"/>
</dbReference>
<evidence type="ECO:0000256" key="1">
    <source>
        <dbReference type="ARBA" id="ARBA00004141"/>
    </source>
</evidence>
<comment type="subcellular location">
    <subcellularLocation>
        <location evidence="1">Membrane</location>
        <topology evidence="1">Multi-pass membrane protein</topology>
    </subcellularLocation>
</comment>
<feature type="compositionally biased region" description="Acidic residues" evidence="5">
    <location>
        <begin position="160"/>
        <end position="172"/>
    </location>
</feature>
<comment type="caution">
    <text evidence="8">The sequence shown here is derived from an EMBL/GenBank/DDBJ whole genome shotgun (WGS) entry which is preliminary data.</text>
</comment>
<reference evidence="9" key="2">
    <citation type="submission" date="2019-01" db="EMBL/GenBank/DDBJ databases">
        <title>Genome sequence of Desulfonema ishimotonii strain Tokyo 01.</title>
        <authorList>
            <person name="Fukui M."/>
        </authorList>
    </citation>
    <scope>NUCLEOTIDE SEQUENCE [LARGE SCALE GENOMIC DNA]</scope>
    <source>
        <strain evidence="9">Tokyo 01</strain>
    </source>
</reference>
<keyword evidence="2 6" id="KW-0812">Transmembrane</keyword>
<gene>
    <name evidence="8" type="ORF">DENIS_3014</name>
</gene>
<dbReference type="Proteomes" id="UP000288096">
    <property type="component" value="Unassembled WGS sequence"/>
</dbReference>
<evidence type="ECO:0000256" key="4">
    <source>
        <dbReference type="ARBA" id="ARBA00023136"/>
    </source>
</evidence>
<reference evidence="9" key="1">
    <citation type="submission" date="2017-11" db="EMBL/GenBank/DDBJ databases">
        <authorList>
            <person name="Watanabe M."/>
            <person name="Kojima H."/>
        </authorList>
    </citation>
    <scope>NUCLEOTIDE SEQUENCE [LARGE SCALE GENOMIC DNA]</scope>
    <source>
        <strain evidence="9">Tokyo 01</strain>
    </source>
</reference>
<feature type="domain" description="Sodium/calcium exchanger membrane region" evidence="7">
    <location>
        <begin position="8"/>
        <end position="150"/>
    </location>
</feature>
<evidence type="ECO:0000256" key="6">
    <source>
        <dbReference type="SAM" id="Phobius"/>
    </source>
</evidence>
<feature type="region of interest" description="Disordered" evidence="5">
    <location>
        <begin position="160"/>
        <end position="188"/>
    </location>
</feature>
<accession>A0A401FYK7</accession>
<dbReference type="GO" id="GO:0006874">
    <property type="term" value="P:intracellular calcium ion homeostasis"/>
    <property type="evidence" value="ECO:0007669"/>
    <property type="project" value="TreeGrafter"/>
</dbReference>
<dbReference type="InterPro" id="IPR004837">
    <property type="entry name" value="NaCa_Exmemb"/>
</dbReference>
<dbReference type="GO" id="GO:0008273">
    <property type="term" value="F:calcium, potassium:sodium antiporter activity"/>
    <property type="evidence" value="ECO:0007669"/>
    <property type="project" value="TreeGrafter"/>
</dbReference>
<dbReference type="NCBIfam" id="TIGR00367">
    <property type="entry name" value="calcium/sodium antiporter"/>
    <property type="match status" value="1"/>
</dbReference>
<evidence type="ECO:0000256" key="3">
    <source>
        <dbReference type="ARBA" id="ARBA00022989"/>
    </source>
</evidence>
<feature type="transmembrane region" description="Helical" evidence="6">
    <location>
        <begin position="344"/>
        <end position="360"/>
    </location>
</feature>
<dbReference type="Pfam" id="PF01699">
    <property type="entry name" value="Na_Ca_ex"/>
    <property type="match status" value="2"/>
</dbReference>
<dbReference type="InterPro" id="IPR004481">
    <property type="entry name" value="K/Na/Ca-exchanger"/>
</dbReference>
<feature type="transmembrane region" description="Helical" evidence="6">
    <location>
        <begin position="275"/>
        <end position="302"/>
    </location>
</feature>
<keyword evidence="4 6" id="KW-0472">Membrane</keyword>
<evidence type="ECO:0000256" key="5">
    <source>
        <dbReference type="SAM" id="MobiDB-lite"/>
    </source>
</evidence>
<dbReference type="PANTHER" id="PTHR10846:SF8">
    <property type="entry name" value="INNER MEMBRANE PROTEIN YRBG"/>
    <property type="match status" value="1"/>
</dbReference>
<feature type="transmembrane region" description="Helical" evidence="6">
    <location>
        <begin position="112"/>
        <end position="128"/>
    </location>
</feature>
<feature type="transmembrane region" description="Helical" evidence="6">
    <location>
        <begin position="210"/>
        <end position="229"/>
    </location>
</feature>
<name>A0A401FYK7_9BACT</name>
<dbReference type="Gene3D" id="1.20.1420.30">
    <property type="entry name" value="NCX, central ion-binding region"/>
    <property type="match status" value="2"/>
</dbReference>
<feature type="domain" description="Sodium/calcium exchanger membrane region" evidence="7">
    <location>
        <begin position="213"/>
        <end position="357"/>
    </location>
</feature>
<evidence type="ECO:0000256" key="2">
    <source>
        <dbReference type="ARBA" id="ARBA00022692"/>
    </source>
</evidence>
<evidence type="ECO:0000313" key="8">
    <source>
        <dbReference type="EMBL" id="GBC62051.1"/>
    </source>
</evidence>
<dbReference type="EMBL" id="BEXT01000001">
    <property type="protein sequence ID" value="GBC62051.1"/>
    <property type="molecule type" value="Genomic_DNA"/>
</dbReference>
<protein>
    <recommendedName>
        <fullName evidence="7">Sodium/calcium exchanger membrane region domain-containing protein</fullName>
    </recommendedName>
</protein>
<dbReference type="GO" id="GO:0005886">
    <property type="term" value="C:plasma membrane"/>
    <property type="evidence" value="ECO:0007669"/>
    <property type="project" value="TreeGrafter"/>
</dbReference>
<keyword evidence="3 6" id="KW-1133">Transmembrane helix</keyword>
<organism evidence="8 9">
    <name type="scientific">Desulfonema ishimotonii</name>
    <dbReference type="NCBI Taxonomy" id="45657"/>
    <lineage>
        <taxon>Bacteria</taxon>
        <taxon>Pseudomonadati</taxon>
        <taxon>Thermodesulfobacteriota</taxon>
        <taxon>Desulfobacteria</taxon>
        <taxon>Desulfobacterales</taxon>
        <taxon>Desulfococcaceae</taxon>
        <taxon>Desulfonema</taxon>
    </lineage>
</organism>